<dbReference type="Gene3D" id="3.40.630.30">
    <property type="match status" value="1"/>
</dbReference>
<dbReference type="EMBL" id="CP017147">
    <property type="protein sequence ID" value="AOO81708.1"/>
    <property type="molecule type" value="Genomic_DNA"/>
</dbReference>
<dbReference type="InterPro" id="IPR016181">
    <property type="entry name" value="Acyl_CoA_acyltransferase"/>
</dbReference>
<accession>A0A1D7U2V4</accession>
<evidence type="ECO:0000313" key="3">
    <source>
        <dbReference type="Proteomes" id="UP000094969"/>
    </source>
</evidence>
<evidence type="ECO:0000259" key="1">
    <source>
        <dbReference type="PROSITE" id="PS51186"/>
    </source>
</evidence>
<dbReference type="GO" id="GO:0016747">
    <property type="term" value="F:acyltransferase activity, transferring groups other than amino-acyl groups"/>
    <property type="evidence" value="ECO:0007669"/>
    <property type="project" value="InterPro"/>
</dbReference>
<keyword evidence="3" id="KW-1185">Reference proteome</keyword>
<gene>
    <name evidence="2" type="ORF">BHK69_15710</name>
</gene>
<feature type="domain" description="N-acetyltransferase" evidence="1">
    <location>
        <begin position="14"/>
        <end position="177"/>
    </location>
</feature>
<dbReference type="PROSITE" id="PS51186">
    <property type="entry name" value="GNAT"/>
    <property type="match status" value="1"/>
</dbReference>
<dbReference type="PANTHER" id="PTHR43792:SF1">
    <property type="entry name" value="N-ACETYLTRANSFERASE DOMAIN-CONTAINING PROTEIN"/>
    <property type="match status" value="1"/>
</dbReference>
<dbReference type="Pfam" id="PF13302">
    <property type="entry name" value="Acetyltransf_3"/>
    <property type="match status" value="1"/>
</dbReference>
<name>A0A1D7U2V4_9HYPH</name>
<organism evidence="2 3">
    <name type="scientific">Bosea vaviloviae</name>
    <dbReference type="NCBI Taxonomy" id="1526658"/>
    <lineage>
        <taxon>Bacteria</taxon>
        <taxon>Pseudomonadati</taxon>
        <taxon>Pseudomonadota</taxon>
        <taxon>Alphaproteobacteria</taxon>
        <taxon>Hyphomicrobiales</taxon>
        <taxon>Boseaceae</taxon>
        <taxon>Bosea</taxon>
    </lineage>
</organism>
<dbReference type="STRING" id="1526658.BHK69_15710"/>
<dbReference type="AlphaFoldDB" id="A0A1D7U2V4"/>
<dbReference type="InterPro" id="IPR000182">
    <property type="entry name" value="GNAT_dom"/>
</dbReference>
<dbReference type="Proteomes" id="UP000094969">
    <property type="component" value="Chromosome"/>
</dbReference>
<dbReference type="SUPFAM" id="SSF55729">
    <property type="entry name" value="Acyl-CoA N-acyltransferases (Nat)"/>
    <property type="match status" value="1"/>
</dbReference>
<proteinExistence type="predicted"/>
<dbReference type="KEGG" id="bvv:BHK69_15710"/>
<sequence>MTMTGLPELKTAQLALRPRQLADLDAIATMNADPEVMRYIAPLGDPAMSRDGIAARSFSHIARGLGYWSVFPATEPGALIGYVGLIPDGEAQQQVQLSYRFAARHWGQGHGFEAVSRLLRHGFETLALPEIVIVTHPQNLASLRLAAKLGFKPAPRQVMTLIGAPPVVATRLRLERPREQKREPY</sequence>
<dbReference type="InterPro" id="IPR051531">
    <property type="entry name" value="N-acetyltransferase"/>
</dbReference>
<dbReference type="PANTHER" id="PTHR43792">
    <property type="entry name" value="GNAT FAMILY, PUTATIVE (AFU_ORTHOLOGUE AFUA_3G00765)-RELATED-RELATED"/>
    <property type="match status" value="1"/>
</dbReference>
<reference evidence="2 3" key="1">
    <citation type="journal article" date="2015" name="Antonie Van Leeuwenhoek">
        <title>Bosea vaviloviae sp. nov., a new species of slow-growing rhizobia isolated from nodules of the relict species Vavilovia formosa (Stev.) Fed.</title>
        <authorList>
            <person name="Safronova V.I."/>
            <person name="Kuznetsova I.G."/>
            <person name="Sazanova A.L."/>
            <person name="Kimeklis A.K."/>
            <person name="Belimov A.A."/>
            <person name="Andronov E.E."/>
            <person name="Pinaev A.G."/>
            <person name="Chizhevskaya E.P."/>
            <person name="Pukhaev A.R."/>
            <person name="Popov K.P."/>
            <person name="Willems A."/>
            <person name="Tikhonovich I.A."/>
        </authorList>
    </citation>
    <scope>NUCLEOTIDE SEQUENCE [LARGE SCALE GENOMIC DNA]</scope>
    <source>
        <strain evidence="2 3">Vaf18</strain>
    </source>
</reference>
<protein>
    <recommendedName>
        <fullName evidence="1">N-acetyltransferase domain-containing protein</fullName>
    </recommendedName>
</protein>
<evidence type="ECO:0000313" key="2">
    <source>
        <dbReference type="EMBL" id="AOO81708.1"/>
    </source>
</evidence>